<evidence type="ECO:0000313" key="2">
    <source>
        <dbReference type="Proteomes" id="UP000195807"/>
    </source>
</evidence>
<dbReference type="OrthoDB" id="9255905at2"/>
<proteinExistence type="predicted"/>
<dbReference type="RefSeq" id="WP_066850804.1">
    <property type="nucleotide sequence ID" value="NZ_CP019604.1"/>
</dbReference>
<gene>
    <name evidence="1" type="ORF">A9D14_18145</name>
</gene>
<evidence type="ECO:0000313" key="1">
    <source>
        <dbReference type="EMBL" id="ARU18277.1"/>
    </source>
</evidence>
<keyword evidence="2" id="KW-1185">Reference proteome</keyword>
<keyword evidence="1" id="KW-0614">Plasmid</keyword>
<name>A0A217EYS2_9SPHN</name>
<dbReference type="KEGG" id="cman:A9D14_18145"/>
<geneLocation type="plasmid" evidence="2">
    <name>pcme4a9ii</name>
</geneLocation>
<organism evidence="1 2">
    <name type="scientific">Croceicoccus marinus</name>
    <dbReference type="NCBI Taxonomy" id="450378"/>
    <lineage>
        <taxon>Bacteria</taxon>
        <taxon>Pseudomonadati</taxon>
        <taxon>Pseudomonadota</taxon>
        <taxon>Alphaproteobacteria</taxon>
        <taxon>Sphingomonadales</taxon>
        <taxon>Erythrobacteraceae</taxon>
        <taxon>Croceicoccus</taxon>
    </lineage>
</organism>
<dbReference type="EMBL" id="CP019604">
    <property type="protein sequence ID" value="ARU18277.1"/>
    <property type="molecule type" value="Genomic_DNA"/>
</dbReference>
<sequence length="64" mass="7222">MIISFREIFGEIPLCNVQGSGFAEDREFVTFGRSRIDQVIRNLSNQGSISERTPITDTIAEDDE</sequence>
<dbReference type="AlphaFoldDB" id="A0A217EYS2"/>
<protein>
    <submittedName>
        <fullName evidence="1">Uncharacterized protein</fullName>
    </submittedName>
</protein>
<accession>A0A217EYS2</accession>
<dbReference type="STRING" id="450378.GCA_001661675_03646"/>
<dbReference type="Proteomes" id="UP000195807">
    <property type="component" value="Plasmid pCME4A9II"/>
</dbReference>
<reference evidence="1 2" key="1">
    <citation type="submission" date="2017-01" db="EMBL/GenBank/DDBJ databases">
        <title>Complete genome sequence of esterase-producing bacterium Croceicoccus marinus E4A9.</title>
        <authorList>
            <person name="Wu Y.-H."/>
            <person name="Cheng H."/>
            <person name="Xu L."/>
            <person name="Huo Y.-Y."/>
            <person name="Wang C.-S."/>
            <person name="Xu X.-W."/>
        </authorList>
    </citation>
    <scope>NUCLEOTIDE SEQUENCE [LARGE SCALE GENOMIC DNA]</scope>
    <source>
        <strain evidence="1 2">E4A9</strain>
        <plasmid evidence="2">Plasmid pcme4a9ii</plasmid>
    </source>
</reference>